<sequence>MSPDLGILADKDDGKYISGLSTVLVTTIQEVKDRVSQIEHIFSGELFPNCQSKSKILEESFAEAKRTEDEWRKKEKSLLFMIEELQFEKQHIIEQNQKLIASFKLKLVNNNALDEEGSTNEKQHLAELESVGKTKEVDEFQEHIRHGIEELERIKSFGEKASQMVNSEQHLNEHQINMLLSTRKSVKEKVFELQYKLEYKTREADEGKEKQANLLKMLESSHTVGLMKDRWLQGLWSNKELLLSKIESLNKNIFELEDKLSQKDKWLMEETCDKNYAGSLNQKTL</sequence>
<dbReference type="PANTHER" id="PTHR15107">
    <property type="entry name" value="RETINOBLASTOMA BINDING PROTEIN 8"/>
    <property type="match status" value="1"/>
</dbReference>
<dbReference type="Proteomes" id="UP001141806">
    <property type="component" value="Unassembled WGS sequence"/>
</dbReference>
<name>A0A9Q0QT41_9MAGN</name>
<evidence type="ECO:0000313" key="1">
    <source>
        <dbReference type="EMBL" id="KAJ4970888.1"/>
    </source>
</evidence>
<dbReference type="AlphaFoldDB" id="A0A9Q0QT41"/>
<dbReference type="GO" id="GO:0010792">
    <property type="term" value="P:DNA double-strand break processing involved in repair via single-strand annealing"/>
    <property type="evidence" value="ECO:0007669"/>
    <property type="project" value="TreeGrafter"/>
</dbReference>
<dbReference type="PANTHER" id="PTHR15107:SF0">
    <property type="entry name" value="DNA ENDONUCLEASE ACTIVATOR CTP1 C-TERMINAL DOMAIN-CONTAINING PROTEIN"/>
    <property type="match status" value="1"/>
</dbReference>
<gene>
    <name evidence="1" type="ORF">NE237_003987</name>
</gene>
<dbReference type="OrthoDB" id="5801062at2759"/>
<comment type="caution">
    <text evidence="1">The sequence shown here is derived from an EMBL/GenBank/DDBJ whole genome shotgun (WGS) entry which is preliminary data.</text>
</comment>
<dbReference type="EMBL" id="JAMYWD010000005">
    <property type="protein sequence ID" value="KAJ4970888.1"/>
    <property type="molecule type" value="Genomic_DNA"/>
</dbReference>
<accession>A0A9Q0QT41</accession>
<dbReference type="GO" id="GO:0003684">
    <property type="term" value="F:damaged DNA binding"/>
    <property type="evidence" value="ECO:0007669"/>
    <property type="project" value="TreeGrafter"/>
</dbReference>
<protein>
    <submittedName>
        <fullName evidence="1">Uncharacterized protein</fullName>
    </submittedName>
</protein>
<reference evidence="1" key="1">
    <citation type="journal article" date="2023" name="Plant J.">
        <title>The genome of the king protea, Protea cynaroides.</title>
        <authorList>
            <person name="Chang J."/>
            <person name="Duong T.A."/>
            <person name="Schoeman C."/>
            <person name="Ma X."/>
            <person name="Roodt D."/>
            <person name="Barker N."/>
            <person name="Li Z."/>
            <person name="Van de Peer Y."/>
            <person name="Mizrachi E."/>
        </authorList>
    </citation>
    <scope>NUCLEOTIDE SEQUENCE</scope>
    <source>
        <tissue evidence="1">Young leaves</tissue>
    </source>
</reference>
<evidence type="ECO:0000313" key="2">
    <source>
        <dbReference type="Proteomes" id="UP001141806"/>
    </source>
</evidence>
<keyword evidence="2" id="KW-1185">Reference proteome</keyword>
<organism evidence="1 2">
    <name type="scientific">Protea cynaroides</name>
    <dbReference type="NCBI Taxonomy" id="273540"/>
    <lineage>
        <taxon>Eukaryota</taxon>
        <taxon>Viridiplantae</taxon>
        <taxon>Streptophyta</taxon>
        <taxon>Embryophyta</taxon>
        <taxon>Tracheophyta</taxon>
        <taxon>Spermatophyta</taxon>
        <taxon>Magnoliopsida</taxon>
        <taxon>Proteales</taxon>
        <taxon>Proteaceae</taxon>
        <taxon>Protea</taxon>
    </lineage>
</organism>
<dbReference type="InterPro" id="IPR033316">
    <property type="entry name" value="RBBP8-like"/>
</dbReference>
<proteinExistence type="predicted"/>